<evidence type="ECO:0000313" key="1">
    <source>
        <dbReference type="EMBL" id="MEQ3353751.1"/>
    </source>
</evidence>
<dbReference type="RefSeq" id="WP_148473724.1">
    <property type="nucleotide sequence ID" value="NZ_JAOQJD010000010.1"/>
</dbReference>
<reference evidence="1 2" key="1">
    <citation type="submission" date="2024-04" db="EMBL/GenBank/DDBJ databases">
        <title>Human intestinal bacterial collection.</title>
        <authorList>
            <person name="Pauvert C."/>
            <person name="Hitch T.C.A."/>
            <person name="Clavel T."/>
        </authorList>
    </citation>
    <scope>NUCLEOTIDE SEQUENCE [LARGE SCALE GENOMIC DNA]</scope>
    <source>
        <strain evidence="1 2">CLA-SR-H026</strain>
    </source>
</reference>
<organism evidence="1 2">
    <name type="scientific">Aedoeadaptatus acetigenes</name>
    <dbReference type="NCBI Taxonomy" id="2981723"/>
    <lineage>
        <taxon>Bacteria</taxon>
        <taxon>Bacillati</taxon>
        <taxon>Bacillota</taxon>
        <taxon>Tissierellia</taxon>
        <taxon>Tissierellales</taxon>
        <taxon>Peptoniphilaceae</taxon>
        <taxon>Aedoeadaptatus</taxon>
    </lineage>
</organism>
<proteinExistence type="predicted"/>
<gene>
    <name evidence="1" type="ORF">AAA081_05470</name>
</gene>
<evidence type="ECO:0000313" key="2">
    <source>
        <dbReference type="Proteomes" id="UP001481872"/>
    </source>
</evidence>
<accession>A0ABV1J6C8</accession>
<comment type="caution">
    <text evidence="1">The sequence shown here is derived from an EMBL/GenBank/DDBJ whole genome shotgun (WGS) entry which is preliminary data.</text>
</comment>
<name>A0ABV1J6C8_9FIRM</name>
<dbReference type="EMBL" id="JBBNPS010000013">
    <property type="protein sequence ID" value="MEQ3353751.1"/>
    <property type="molecule type" value="Genomic_DNA"/>
</dbReference>
<sequence>MNKNYMVNEIKNEMKTCIDGINGDNLFERRSRVEKLFDLAELLYDIETETTYSEAPRVAVNDEDYYVGRVHLRLGGGTLGDDNVFIPEKVLRLQNIGEGDQVRAKVVKQVYNNNHLKNIYNYELLEKTTETIESERRVIPYARVLYDPDFRGLYIEGEGEDGIMRVNLEDVSLGNLNVGEGDIVDYAYWQRDPEGGRVIWIHNMDGENVLTAAYDNEPSPVEDDEFLEHLQLSVFGNGPVVSEQVNALKDGGSDVVHIDEASEENIESNLDGADLVLVYLNSVRPADVKRIRDGVRKRDLDVLFIQDEDFDNILSAIHDKLENSYYFDI</sequence>
<dbReference type="Proteomes" id="UP001481872">
    <property type="component" value="Unassembled WGS sequence"/>
</dbReference>
<keyword evidence="2" id="KW-1185">Reference proteome</keyword>
<protein>
    <submittedName>
        <fullName evidence="1">Uncharacterized protein</fullName>
    </submittedName>
</protein>